<organism evidence="3 4">
    <name type="scientific">Streptomyces millisiae</name>
    <dbReference type="NCBI Taxonomy" id="3075542"/>
    <lineage>
        <taxon>Bacteria</taxon>
        <taxon>Bacillati</taxon>
        <taxon>Actinomycetota</taxon>
        <taxon>Actinomycetes</taxon>
        <taxon>Kitasatosporales</taxon>
        <taxon>Streptomycetaceae</taxon>
        <taxon>Streptomyces</taxon>
    </lineage>
</organism>
<feature type="domain" description="Peptidoglycan binding-like" evidence="2">
    <location>
        <begin position="66"/>
        <end position="119"/>
    </location>
</feature>
<dbReference type="EMBL" id="JAVREM010000059">
    <property type="protein sequence ID" value="MDT0322292.1"/>
    <property type="molecule type" value="Genomic_DNA"/>
</dbReference>
<dbReference type="SUPFAM" id="SSF47090">
    <property type="entry name" value="PGBD-like"/>
    <property type="match status" value="1"/>
</dbReference>
<dbReference type="InterPro" id="IPR002477">
    <property type="entry name" value="Peptidoglycan-bd-like"/>
</dbReference>
<feature type="chain" id="PRO_5047375760" evidence="1">
    <location>
        <begin position="32"/>
        <end position="124"/>
    </location>
</feature>
<name>A0ABU2LXH0_9ACTN</name>
<dbReference type="InterPro" id="IPR036365">
    <property type="entry name" value="PGBD-like_sf"/>
</dbReference>
<evidence type="ECO:0000256" key="1">
    <source>
        <dbReference type="SAM" id="SignalP"/>
    </source>
</evidence>
<accession>A0ABU2LXH0</accession>
<dbReference type="Pfam" id="PF01471">
    <property type="entry name" value="PG_binding_1"/>
    <property type="match status" value="1"/>
</dbReference>
<sequence length="124" mass="12974">MRTMRKLAVSTAVTTALVTGATVLAAAPASATPDRGAVSADSIEASAWYCGYDNRTTPPTIAYGSSGNTVREAQCLLNTFGYGLAVDGQFGPATRSAVRNFQSRFGLAVDGIVGPNTWYGLRNY</sequence>
<dbReference type="Proteomes" id="UP001183420">
    <property type="component" value="Unassembled WGS sequence"/>
</dbReference>
<gene>
    <name evidence="3" type="ORF">RNC47_28610</name>
</gene>
<proteinExistence type="predicted"/>
<evidence type="ECO:0000259" key="2">
    <source>
        <dbReference type="Pfam" id="PF01471"/>
    </source>
</evidence>
<keyword evidence="1" id="KW-0732">Signal</keyword>
<comment type="caution">
    <text evidence="3">The sequence shown here is derived from an EMBL/GenBank/DDBJ whole genome shotgun (WGS) entry which is preliminary data.</text>
</comment>
<dbReference type="Gene3D" id="1.10.101.10">
    <property type="entry name" value="PGBD-like superfamily/PGBD"/>
    <property type="match status" value="1"/>
</dbReference>
<dbReference type="InterPro" id="IPR036366">
    <property type="entry name" value="PGBDSf"/>
</dbReference>
<reference evidence="4" key="1">
    <citation type="submission" date="2023-07" db="EMBL/GenBank/DDBJ databases">
        <title>30 novel species of actinomycetes from the DSMZ collection.</title>
        <authorList>
            <person name="Nouioui I."/>
        </authorList>
    </citation>
    <scope>NUCLEOTIDE SEQUENCE [LARGE SCALE GENOMIC DNA]</scope>
    <source>
        <strain evidence="4">DSM 44918</strain>
    </source>
</reference>
<keyword evidence="4" id="KW-1185">Reference proteome</keyword>
<feature type="signal peptide" evidence="1">
    <location>
        <begin position="1"/>
        <end position="31"/>
    </location>
</feature>
<evidence type="ECO:0000313" key="4">
    <source>
        <dbReference type="Proteomes" id="UP001183420"/>
    </source>
</evidence>
<protein>
    <submittedName>
        <fullName evidence="3">Peptidoglycan-binding domain-containing protein</fullName>
    </submittedName>
</protein>
<dbReference type="RefSeq" id="WP_311602821.1">
    <property type="nucleotide sequence ID" value="NZ_JAVREM010000059.1"/>
</dbReference>
<evidence type="ECO:0000313" key="3">
    <source>
        <dbReference type="EMBL" id="MDT0322292.1"/>
    </source>
</evidence>